<dbReference type="InterPro" id="IPR008138">
    <property type="entry name" value="SapB_2"/>
</dbReference>
<comment type="similarity">
    <text evidence="1 9">Belongs to the peptidase A1 family.</text>
</comment>
<dbReference type="Gene3D" id="1.10.225.10">
    <property type="entry name" value="Saposin-like"/>
    <property type="match status" value="1"/>
</dbReference>
<dbReference type="Proteomes" id="UP000224567">
    <property type="component" value="Unassembled WGS sequence"/>
</dbReference>
<feature type="signal peptide" evidence="10">
    <location>
        <begin position="1"/>
        <end position="21"/>
    </location>
</feature>
<organism evidence="13 14">
    <name type="scientific">Capsicum baccatum</name>
    <name type="common">Peruvian pepper</name>
    <dbReference type="NCBI Taxonomy" id="33114"/>
    <lineage>
        <taxon>Eukaryota</taxon>
        <taxon>Viridiplantae</taxon>
        <taxon>Streptophyta</taxon>
        <taxon>Embryophyta</taxon>
        <taxon>Tracheophyta</taxon>
        <taxon>Spermatophyta</taxon>
        <taxon>Magnoliopsida</taxon>
        <taxon>eudicotyledons</taxon>
        <taxon>Gunneridae</taxon>
        <taxon>Pentapetalae</taxon>
        <taxon>asterids</taxon>
        <taxon>lamiids</taxon>
        <taxon>Solanales</taxon>
        <taxon>Solanaceae</taxon>
        <taxon>Solanoideae</taxon>
        <taxon>Capsiceae</taxon>
        <taxon>Capsicum</taxon>
    </lineage>
</organism>
<keyword evidence="14" id="KW-1185">Reference proteome</keyword>
<keyword evidence="10" id="KW-0732">Signal</keyword>
<feature type="domain" description="Saposin B-type" evidence="11">
    <location>
        <begin position="375"/>
        <end position="416"/>
    </location>
</feature>
<proteinExistence type="inferred from homology"/>
<dbReference type="InterPro" id="IPR008139">
    <property type="entry name" value="SaposinB_dom"/>
</dbReference>
<evidence type="ECO:0000256" key="5">
    <source>
        <dbReference type="ARBA" id="ARBA00023145"/>
    </source>
</evidence>
<feature type="domain" description="Peptidase A1" evidence="12">
    <location>
        <begin position="81"/>
        <end position="500"/>
    </location>
</feature>
<evidence type="ECO:0000313" key="13">
    <source>
        <dbReference type="EMBL" id="PHT49513.1"/>
    </source>
</evidence>
<keyword evidence="4 9" id="KW-0378">Hydrolase</keyword>
<dbReference type="PROSITE" id="PS51767">
    <property type="entry name" value="PEPTIDASE_A1"/>
    <property type="match status" value="1"/>
</dbReference>
<dbReference type="InterPro" id="IPR011001">
    <property type="entry name" value="Saposin-like"/>
</dbReference>
<dbReference type="GO" id="GO:0004190">
    <property type="term" value="F:aspartic-type endopeptidase activity"/>
    <property type="evidence" value="ECO:0007669"/>
    <property type="project" value="UniProtKB-KW"/>
</dbReference>
<dbReference type="PANTHER" id="PTHR47966">
    <property type="entry name" value="BETA-SITE APP-CLEAVING ENZYME, ISOFORM A-RELATED"/>
    <property type="match status" value="1"/>
</dbReference>
<evidence type="ECO:0000256" key="7">
    <source>
        <dbReference type="ARBA" id="ARBA00023180"/>
    </source>
</evidence>
<dbReference type="InterPro" id="IPR021109">
    <property type="entry name" value="Peptidase_aspartic_dom_sf"/>
</dbReference>
<dbReference type="FunFam" id="2.40.70.10:FF:000115">
    <property type="entry name" value="Lysosomal aspartic protease"/>
    <property type="match status" value="1"/>
</dbReference>
<evidence type="ECO:0000256" key="1">
    <source>
        <dbReference type="ARBA" id="ARBA00007447"/>
    </source>
</evidence>
<comment type="caution">
    <text evidence="13">The sequence shown here is derived from an EMBL/GenBank/DDBJ whole genome shotgun (WGS) entry which is preliminary data.</text>
</comment>
<accession>A0A2G2WWA7</accession>
<keyword evidence="3 9" id="KW-0064">Aspartyl protease</keyword>
<dbReference type="OrthoDB" id="771136at2759"/>
<evidence type="ECO:0000256" key="4">
    <source>
        <dbReference type="ARBA" id="ARBA00022801"/>
    </source>
</evidence>
<keyword evidence="5" id="KW-0865">Zymogen</keyword>
<dbReference type="PROSITE" id="PS00141">
    <property type="entry name" value="ASP_PROTEASE"/>
    <property type="match status" value="2"/>
</dbReference>
<dbReference type="EMBL" id="MLFT02000004">
    <property type="protein sequence ID" value="PHT49513.1"/>
    <property type="molecule type" value="Genomic_DNA"/>
</dbReference>
<gene>
    <name evidence="13" type="ORF">CQW23_09260</name>
</gene>
<dbReference type="Pfam" id="PF05184">
    <property type="entry name" value="SapB_1"/>
    <property type="match status" value="1"/>
</dbReference>
<feature type="domain" description="Saposin B-type" evidence="11">
    <location>
        <begin position="311"/>
        <end position="351"/>
    </location>
</feature>
<dbReference type="InterPro" id="IPR033121">
    <property type="entry name" value="PEPTIDASE_A1"/>
</dbReference>
<dbReference type="InterPro" id="IPR001461">
    <property type="entry name" value="Aspartic_peptidase_A1"/>
</dbReference>
<dbReference type="PANTHER" id="PTHR47966:SF60">
    <property type="entry name" value="CYPROSIN-LIKE"/>
    <property type="match status" value="1"/>
</dbReference>
<dbReference type="InterPro" id="IPR001969">
    <property type="entry name" value="Aspartic_peptidase_AS"/>
</dbReference>
<protein>
    <submittedName>
        <fullName evidence="13">Aspartic proteinase A2</fullName>
    </submittedName>
</protein>
<dbReference type="GO" id="GO:0006629">
    <property type="term" value="P:lipid metabolic process"/>
    <property type="evidence" value="ECO:0007669"/>
    <property type="project" value="InterPro"/>
</dbReference>
<keyword evidence="2 9" id="KW-0645">Protease</keyword>
<reference evidence="13 14" key="1">
    <citation type="journal article" date="2017" name="Genome Biol.">
        <title>New reference genome sequences of hot pepper reveal the massive evolution of plant disease-resistance genes by retroduplication.</title>
        <authorList>
            <person name="Kim S."/>
            <person name="Park J."/>
            <person name="Yeom S.I."/>
            <person name="Kim Y.M."/>
            <person name="Seo E."/>
            <person name="Kim K.T."/>
            <person name="Kim M.S."/>
            <person name="Lee J.M."/>
            <person name="Cheong K."/>
            <person name="Shin H.S."/>
            <person name="Kim S.B."/>
            <person name="Han K."/>
            <person name="Lee J."/>
            <person name="Park M."/>
            <person name="Lee H.A."/>
            <person name="Lee H.Y."/>
            <person name="Lee Y."/>
            <person name="Oh S."/>
            <person name="Lee J.H."/>
            <person name="Choi E."/>
            <person name="Choi E."/>
            <person name="Lee S.E."/>
            <person name="Jeon J."/>
            <person name="Kim H."/>
            <person name="Choi G."/>
            <person name="Song H."/>
            <person name="Lee J."/>
            <person name="Lee S.C."/>
            <person name="Kwon J.K."/>
            <person name="Lee H.Y."/>
            <person name="Koo N."/>
            <person name="Hong Y."/>
            <person name="Kim R.W."/>
            <person name="Kang W.H."/>
            <person name="Huh J.H."/>
            <person name="Kang B.C."/>
            <person name="Yang T.J."/>
            <person name="Lee Y.H."/>
            <person name="Bennetzen J.L."/>
            <person name="Choi D."/>
        </authorList>
    </citation>
    <scope>NUCLEOTIDE SEQUENCE [LARGE SCALE GENOMIC DNA]</scope>
    <source>
        <strain evidence="14">cv. PBC81</strain>
    </source>
</reference>
<dbReference type="PRINTS" id="PR00792">
    <property type="entry name" value="PEPSIN"/>
</dbReference>
<feature type="chain" id="PRO_5013901779" evidence="10">
    <location>
        <begin position="22"/>
        <end position="503"/>
    </location>
</feature>
<evidence type="ECO:0000256" key="9">
    <source>
        <dbReference type="RuleBase" id="RU000454"/>
    </source>
</evidence>
<dbReference type="PROSITE" id="PS50015">
    <property type="entry name" value="SAP_B"/>
    <property type="match status" value="2"/>
</dbReference>
<evidence type="ECO:0000256" key="10">
    <source>
        <dbReference type="SAM" id="SignalP"/>
    </source>
</evidence>
<feature type="disulfide bond" evidence="8">
    <location>
        <begin position="424"/>
        <end position="460"/>
    </location>
</feature>
<name>A0A2G2WWA7_CAPBA</name>
<evidence type="ECO:0000256" key="8">
    <source>
        <dbReference type="PIRSR" id="PIRSR601461-2"/>
    </source>
</evidence>
<evidence type="ECO:0000259" key="11">
    <source>
        <dbReference type="PROSITE" id="PS50015"/>
    </source>
</evidence>
<evidence type="ECO:0000313" key="14">
    <source>
        <dbReference type="Proteomes" id="UP000224567"/>
    </source>
</evidence>
<dbReference type="InterPro" id="IPR007856">
    <property type="entry name" value="SapB_1"/>
</dbReference>
<keyword evidence="6 8" id="KW-1015">Disulfide bond</keyword>
<evidence type="ECO:0000256" key="6">
    <source>
        <dbReference type="ARBA" id="ARBA00023157"/>
    </source>
</evidence>
<dbReference type="Pfam" id="PF03489">
    <property type="entry name" value="SapB_2"/>
    <property type="match status" value="1"/>
</dbReference>
<dbReference type="SUPFAM" id="SSF50630">
    <property type="entry name" value="Acid proteases"/>
    <property type="match status" value="1"/>
</dbReference>
<dbReference type="Gene3D" id="2.40.70.10">
    <property type="entry name" value="Acid Proteases"/>
    <property type="match status" value="2"/>
</dbReference>
<reference evidence="14" key="2">
    <citation type="journal article" date="2017" name="J. Anim. Genet.">
        <title>Multiple reference genome sequences of hot pepper reveal the massive evolution of plant disease resistance genes by retroduplication.</title>
        <authorList>
            <person name="Kim S."/>
            <person name="Park J."/>
            <person name="Yeom S.-I."/>
            <person name="Kim Y.-M."/>
            <person name="Seo E."/>
            <person name="Kim K.-T."/>
            <person name="Kim M.-S."/>
            <person name="Lee J.M."/>
            <person name="Cheong K."/>
            <person name="Shin H.-S."/>
            <person name="Kim S.-B."/>
            <person name="Han K."/>
            <person name="Lee J."/>
            <person name="Park M."/>
            <person name="Lee H.-A."/>
            <person name="Lee H.-Y."/>
            <person name="Lee Y."/>
            <person name="Oh S."/>
            <person name="Lee J.H."/>
            <person name="Choi E."/>
            <person name="Choi E."/>
            <person name="Lee S.E."/>
            <person name="Jeon J."/>
            <person name="Kim H."/>
            <person name="Choi G."/>
            <person name="Song H."/>
            <person name="Lee J."/>
            <person name="Lee S.-C."/>
            <person name="Kwon J.-K."/>
            <person name="Lee H.-Y."/>
            <person name="Koo N."/>
            <person name="Hong Y."/>
            <person name="Kim R.W."/>
            <person name="Kang W.-H."/>
            <person name="Huh J.H."/>
            <person name="Kang B.-C."/>
            <person name="Yang T.-J."/>
            <person name="Lee Y.-H."/>
            <person name="Bennetzen J.L."/>
            <person name="Choi D."/>
        </authorList>
    </citation>
    <scope>NUCLEOTIDE SEQUENCE [LARGE SCALE GENOMIC DNA]</scope>
    <source>
        <strain evidence="14">cv. PBC81</strain>
    </source>
</reference>
<dbReference type="GO" id="GO:0006508">
    <property type="term" value="P:proteolysis"/>
    <property type="evidence" value="ECO:0007669"/>
    <property type="project" value="UniProtKB-KW"/>
</dbReference>
<feature type="disulfide bond" evidence="8">
    <location>
        <begin position="112"/>
        <end position="118"/>
    </location>
</feature>
<evidence type="ECO:0000259" key="12">
    <source>
        <dbReference type="PROSITE" id="PS51767"/>
    </source>
</evidence>
<dbReference type="AlphaFoldDB" id="A0A2G2WWA7"/>
<dbReference type="SUPFAM" id="SSF47862">
    <property type="entry name" value="Saposin"/>
    <property type="match status" value="1"/>
</dbReference>
<keyword evidence="7" id="KW-0325">Glycoprotein</keyword>
<sequence length="503" mass="56452">MGIKVLLAALLIWNLSTSAFGFNASANNTIRIGLKRKTLDFNSIKAARIYAKHHHHRDTKRNSGPLKDEVVYLKNYMDVQYFAEIGIGSPPQYFAVVFDTGSSNLWVPSSKCIFSIGCYLRSRYRSRLSTTYTKIGKRCKIPFGTRSVRGLFSQDNVKVGSSVVNQQVFTEVTREGFFTFLHARYDGVLGLGFQDVAAGRVTPVWYNMLLQHIVTQPIFSFWLNRDPKSRLGGEILFGGVDCTHFRGQHTFVPVAQNGYWEIEIGDLFIGNNSTGLCRGGCPAIVDTGTSFLAGPTTILTQINHAIGAEGFVSMECKTVFSNYGNLIWENLVSGLQPERICNRIGICKRNGTFDVSHEQQTVGRSSKLEKLPNAENPLCSFCEMTVFWMQVELRKERTKEKAFEYVNQMCEKLPSPRGKSYINCDVFSLPHITITIGNKPFPLSPDQYVIRVEDNHGAHCLSGFTALDVHPRRPLWVLGDVFLRAYHTVFDFGNLQVGFAESA</sequence>
<evidence type="ECO:0000256" key="3">
    <source>
        <dbReference type="ARBA" id="ARBA00022750"/>
    </source>
</evidence>
<evidence type="ECO:0000256" key="2">
    <source>
        <dbReference type="ARBA" id="ARBA00022670"/>
    </source>
</evidence>
<dbReference type="Pfam" id="PF00026">
    <property type="entry name" value="Asp"/>
    <property type="match status" value="1"/>
</dbReference>
<dbReference type="STRING" id="33114.A0A2G2WWA7"/>